<dbReference type="Gene3D" id="4.10.320.10">
    <property type="entry name" value="E3-binding domain"/>
    <property type="match status" value="1"/>
</dbReference>
<dbReference type="InterPro" id="IPR055370">
    <property type="entry name" value="Lsr2_DNA-bd"/>
</dbReference>
<name>A0A5C8ZLT2_9ACTN</name>
<protein>
    <submittedName>
        <fullName evidence="5">Lsr2 family protein</fullName>
    </submittedName>
</protein>
<dbReference type="InterPro" id="IPR042261">
    <property type="entry name" value="Lsr2-like_dimerization"/>
</dbReference>
<evidence type="ECO:0000259" key="4">
    <source>
        <dbReference type="Pfam" id="PF23359"/>
    </source>
</evidence>
<evidence type="ECO:0000256" key="2">
    <source>
        <dbReference type="SAM" id="MobiDB-lite"/>
    </source>
</evidence>
<reference evidence="5 6" key="1">
    <citation type="submission" date="2019-07" db="EMBL/GenBank/DDBJ databases">
        <title>Quadrisphaera sp. strain DD2A genome sequencing and assembly.</title>
        <authorList>
            <person name="Kim I."/>
        </authorList>
    </citation>
    <scope>NUCLEOTIDE SEQUENCE [LARGE SCALE GENOMIC DNA]</scope>
    <source>
        <strain evidence="5 6">DD2A</strain>
    </source>
</reference>
<dbReference type="Proteomes" id="UP000321234">
    <property type="component" value="Unassembled WGS sequence"/>
</dbReference>
<evidence type="ECO:0000256" key="1">
    <source>
        <dbReference type="ARBA" id="ARBA00023125"/>
    </source>
</evidence>
<sequence>MATKTITHITDDLDGSSDAETVKFGLWGATYEIDLSEDNQKKLEAALEPYLSVARKASGGTARRASSPRSSGSASASGGADYDAKAVRAWASANGVAVPARGRIPKTVLEQYQSAAS</sequence>
<dbReference type="RefSeq" id="WP_147924719.1">
    <property type="nucleotide sequence ID" value="NZ_VKAC01000001.1"/>
</dbReference>
<comment type="caution">
    <text evidence="5">The sequence shown here is derived from an EMBL/GenBank/DDBJ whole genome shotgun (WGS) entry which is preliminary data.</text>
</comment>
<dbReference type="GO" id="GO:0003677">
    <property type="term" value="F:DNA binding"/>
    <property type="evidence" value="ECO:0007669"/>
    <property type="project" value="UniProtKB-KW"/>
</dbReference>
<dbReference type="InterPro" id="IPR024412">
    <property type="entry name" value="Lsr2_dim_dom"/>
</dbReference>
<dbReference type="OrthoDB" id="4113332at2"/>
<dbReference type="AlphaFoldDB" id="A0A5C8ZLT2"/>
<evidence type="ECO:0000259" key="3">
    <source>
        <dbReference type="Pfam" id="PF11774"/>
    </source>
</evidence>
<keyword evidence="6" id="KW-1185">Reference proteome</keyword>
<dbReference type="Pfam" id="PF23359">
    <property type="entry name" value="Lsr2_DNA-bd"/>
    <property type="match status" value="1"/>
</dbReference>
<evidence type="ECO:0000313" key="6">
    <source>
        <dbReference type="Proteomes" id="UP000321234"/>
    </source>
</evidence>
<proteinExistence type="predicted"/>
<dbReference type="InterPro" id="IPR036625">
    <property type="entry name" value="E3-bd_dom_sf"/>
</dbReference>
<feature type="region of interest" description="Disordered" evidence="2">
    <location>
        <begin position="57"/>
        <end position="79"/>
    </location>
</feature>
<keyword evidence="1" id="KW-0238">DNA-binding</keyword>
<feature type="domain" description="Lsr2 dimerization" evidence="3">
    <location>
        <begin position="1"/>
        <end position="57"/>
    </location>
</feature>
<gene>
    <name evidence="5" type="ORF">FMM08_02625</name>
</gene>
<dbReference type="GO" id="GO:0016746">
    <property type="term" value="F:acyltransferase activity"/>
    <property type="evidence" value="ECO:0007669"/>
    <property type="project" value="InterPro"/>
</dbReference>
<feature type="domain" description="Lsr2 DNA-binding" evidence="4">
    <location>
        <begin position="81"/>
        <end position="115"/>
    </location>
</feature>
<dbReference type="Pfam" id="PF11774">
    <property type="entry name" value="Lsr2"/>
    <property type="match status" value="1"/>
</dbReference>
<dbReference type="Gene3D" id="3.30.60.230">
    <property type="entry name" value="Lsr2, dimerization domain"/>
    <property type="match status" value="1"/>
</dbReference>
<accession>A0A5C8ZLT2</accession>
<dbReference type="EMBL" id="VKAC01000001">
    <property type="protein sequence ID" value="TXR58109.1"/>
    <property type="molecule type" value="Genomic_DNA"/>
</dbReference>
<organism evidence="5 6">
    <name type="scientific">Quadrisphaera setariae</name>
    <dbReference type="NCBI Taxonomy" id="2593304"/>
    <lineage>
        <taxon>Bacteria</taxon>
        <taxon>Bacillati</taxon>
        <taxon>Actinomycetota</taxon>
        <taxon>Actinomycetes</taxon>
        <taxon>Kineosporiales</taxon>
        <taxon>Kineosporiaceae</taxon>
        <taxon>Quadrisphaera</taxon>
    </lineage>
</organism>
<evidence type="ECO:0000313" key="5">
    <source>
        <dbReference type="EMBL" id="TXR58109.1"/>
    </source>
</evidence>